<organism evidence="2 3">
    <name type="scientific">Gossypium stocksii</name>
    <dbReference type="NCBI Taxonomy" id="47602"/>
    <lineage>
        <taxon>Eukaryota</taxon>
        <taxon>Viridiplantae</taxon>
        <taxon>Streptophyta</taxon>
        <taxon>Embryophyta</taxon>
        <taxon>Tracheophyta</taxon>
        <taxon>Spermatophyta</taxon>
        <taxon>Magnoliopsida</taxon>
        <taxon>eudicotyledons</taxon>
        <taxon>Gunneridae</taxon>
        <taxon>Pentapetalae</taxon>
        <taxon>rosids</taxon>
        <taxon>malvids</taxon>
        <taxon>Malvales</taxon>
        <taxon>Malvaceae</taxon>
        <taxon>Malvoideae</taxon>
        <taxon>Gossypium</taxon>
    </lineage>
</organism>
<comment type="caution">
    <text evidence="2">The sequence shown here is derived from an EMBL/GenBank/DDBJ whole genome shotgun (WGS) entry which is preliminary data.</text>
</comment>
<accession>A0A9D3WGJ5</accession>
<dbReference type="EMBL" id="JAIQCV010000002">
    <property type="protein sequence ID" value="KAH1122935.1"/>
    <property type="molecule type" value="Genomic_DNA"/>
</dbReference>
<keyword evidence="3" id="KW-1185">Reference proteome</keyword>
<feature type="region of interest" description="Disordered" evidence="1">
    <location>
        <begin position="28"/>
        <end position="53"/>
    </location>
</feature>
<feature type="compositionally biased region" description="Low complexity" evidence="1">
    <location>
        <begin position="28"/>
        <end position="42"/>
    </location>
</feature>
<evidence type="ECO:0000313" key="2">
    <source>
        <dbReference type="EMBL" id="KAH1122935.1"/>
    </source>
</evidence>
<dbReference type="PANTHER" id="PTHR34112">
    <property type="entry name" value="C-JUN-AMINO-TERMINAL KINASE-INTERACTING PROTEIN"/>
    <property type="match status" value="1"/>
</dbReference>
<protein>
    <submittedName>
        <fullName evidence="2">Uncharacterized protein</fullName>
    </submittedName>
</protein>
<dbReference type="Proteomes" id="UP000828251">
    <property type="component" value="Unassembled WGS sequence"/>
</dbReference>
<name>A0A9D3WGJ5_9ROSI</name>
<dbReference type="AlphaFoldDB" id="A0A9D3WGJ5"/>
<dbReference type="PANTHER" id="PTHR34112:SF18">
    <property type="entry name" value="C-JUN-AMINO-TERMINAL KINASE-INTERACTING PROTEIN"/>
    <property type="match status" value="1"/>
</dbReference>
<reference evidence="2 3" key="1">
    <citation type="journal article" date="2021" name="Plant Biotechnol. J.">
        <title>Multi-omics assisted identification of the key and species-specific regulatory components of drought-tolerant mechanisms in Gossypium stocksii.</title>
        <authorList>
            <person name="Yu D."/>
            <person name="Ke L."/>
            <person name="Zhang D."/>
            <person name="Wu Y."/>
            <person name="Sun Y."/>
            <person name="Mei J."/>
            <person name="Sun J."/>
            <person name="Sun Y."/>
        </authorList>
    </citation>
    <scope>NUCLEOTIDE SEQUENCE [LARGE SCALE GENOMIC DNA]</scope>
    <source>
        <strain evidence="3">cv. E1</strain>
        <tissue evidence="2">Leaf</tissue>
    </source>
</reference>
<sequence>MERSEPALVPEWLRTTGTAIGGVNSVSHVASSSSSTDVSSLVHHGRHRNSRNISDFDFPRSIILD</sequence>
<evidence type="ECO:0000256" key="1">
    <source>
        <dbReference type="SAM" id="MobiDB-lite"/>
    </source>
</evidence>
<gene>
    <name evidence="2" type="ORF">J1N35_006095</name>
</gene>
<proteinExistence type="predicted"/>
<evidence type="ECO:0000313" key="3">
    <source>
        <dbReference type="Proteomes" id="UP000828251"/>
    </source>
</evidence>